<gene>
    <name evidence="2" type="ORF">BJ508DRAFT_336987</name>
</gene>
<protein>
    <submittedName>
        <fullName evidence="2">Uncharacterized protein</fullName>
    </submittedName>
</protein>
<name>A0A3N4H6P2_ASCIM</name>
<feature type="compositionally biased region" description="Basic and acidic residues" evidence="1">
    <location>
        <begin position="107"/>
        <end position="121"/>
    </location>
</feature>
<sequence length="494" mass="56101">MKVYLSDSDSSTSDSDSDKSKSSDSDNDDSDDSNEDDSDDSNEDDDSDESDDSDENSDENSDEDSEEEYVPSPPHKKTSTATKKTGGRKQRAGKGDVSFSHQKSSKKNKEPKLSKKTDKTLKTPTPEPNDGDKAPGSSKTTPSTRRRFKAPDWMSMREVERTVIPQFAAALELWEPKDGRLPFNFTGGTGERTLLGTYLHQGKYLSSQPNNLRTIINAFCMLKNSTKKQDLVSSGAWEELLQLLANSEFLAPDVRAVLLYDPHSNIRWKFYRILVDSFVQNTLKTLRTTINTARGEWQEFYNAVESGSNEFPGYAMPRAIPQLTKNTTPFVFWVLDPDSITSKYKPLVSLNPVLDPKNPSDVHVGTRFDWSYPEFATLDYVVEFLSKELKRLPRQIFGFNSTVDLSIKKSYAVTFLSSCDLFDQWYRSNSSNAPLWIKVILQTEESREDTPPPDGQHLWLHDNLDEWLEDERHIRRYEDPSAEHRRALGPIPSS</sequence>
<feature type="region of interest" description="Disordered" evidence="1">
    <location>
        <begin position="1"/>
        <end position="149"/>
    </location>
</feature>
<reference evidence="2 3" key="1">
    <citation type="journal article" date="2018" name="Nat. Ecol. Evol.">
        <title>Pezizomycetes genomes reveal the molecular basis of ectomycorrhizal truffle lifestyle.</title>
        <authorList>
            <person name="Murat C."/>
            <person name="Payen T."/>
            <person name="Noel B."/>
            <person name="Kuo A."/>
            <person name="Morin E."/>
            <person name="Chen J."/>
            <person name="Kohler A."/>
            <person name="Krizsan K."/>
            <person name="Balestrini R."/>
            <person name="Da Silva C."/>
            <person name="Montanini B."/>
            <person name="Hainaut M."/>
            <person name="Levati E."/>
            <person name="Barry K.W."/>
            <person name="Belfiori B."/>
            <person name="Cichocki N."/>
            <person name="Clum A."/>
            <person name="Dockter R.B."/>
            <person name="Fauchery L."/>
            <person name="Guy J."/>
            <person name="Iotti M."/>
            <person name="Le Tacon F."/>
            <person name="Lindquist E.A."/>
            <person name="Lipzen A."/>
            <person name="Malagnac F."/>
            <person name="Mello A."/>
            <person name="Molinier V."/>
            <person name="Miyauchi S."/>
            <person name="Poulain J."/>
            <person name="Riccioni C."/>
            <person name="Rubini A."/>
            <person name="Sitrit Y."/>
            <person name="Splivallo R."/>
            <person name="Traeger S."/>
            <person name="Wang M."/>
            <person name="Zifcakova L."/>
            <person name="Wipf D."/>
            <person name="Zambonelli A."/>
            <person name="Paolocci F."/>
            <person name="Nowrousian M."/>
            <person name="Ottonello S."/>
            <person name="Baldrian P."/>
            <person name="Spatafora J.W."/>
            <person name="Henrissat B."/>
            <person name="Nagy L.G."/>
            <person name="Aury J.M."/>
            <person name="Wincker P."/>
            <person name="Grigoriev I.V."/>
            <person name="Bonfante P."/>
            <person name="Martin F.M."/>
        </authorList>
    </citation>
    <scope>NUCLEOTIDE SEQUENCE [LARGE SCALE GENOMIC DNA]</scope>
    <source>
        <strain evidence="2 3">RN42</strain>
    </source>
</reference>
<evidence type="ECO:0000313" key="2">
    <source>
        <dbReference type="EMBL" id="RPA70623.1"/>
    </source>
</evidence>
<evidence type="ECO:0000313" key="3">
    <source>
        <dbReference type="Proteomes" id="UP000275078"/>
    </source>
</evidence>
<organism evidence="2 3">
    <name type="scientific">Ascobolus immersus RN42</name>
    <dbReference type="NCBI Taxonomy" id="1160509"/>
    <lineage>
        <taxon>Eukaryota</taxon>
        <taxon>Fungi</taxon>
        <taxon>Dikarya</taxon>
        <taxon>Ascomycota</taxon>
        <taxon>Pezizomycotina</taxon>
        <taxon>Pezizomycetes</taxon>
        <taxon>Pezizales</taxon>
        <taxon>Ascobolaceae</taxon>
        <taxon>Ascobolus</taxon>
    </lineage>
</organism>
<proteinExistence type="predicted"/>
<dbReference type="EMBL" id="ML120190">
    <property type="protein sequence ID" value="RPA70623.1"/>
    <property type="molecule type" value="Genomic_DNA"/>
</dbReference>
<feature type="compositionally biased region" description="Low complexity" evidence="1">
    <location>
        <begin position="1"/>
        <end position="14"/>
    </location>
</feature>
<keyword evidence="3" id="KW-1185">Reference proteome</keyword>
<evidence type="ECO:0000256" key="1">
    <source>
        <dbReference type="SAM" id="MobiDB-lite"/>
    </source>
</evidence>
<accession>A0A3N4H6P2</accession>
<dbReference type="AlphaFoldDB" id="A0A3N4H6P2"/>
<dbReference type="Proteomes" id="UP000275078">
    <property type="component" value="Unassembled WGS sequence"/>
</dbReference>
<feature type="compositionally biased region" description="Acidic residues" evidence="1">
    <location>
        <begin position="25"/>
        <end position="69"/>
    </location>
</feature>